<dbReference type="InterPro" id="IPR045372">
    <property type="entry name" value="YidB"/>
</dbReference>
<proteinExistence type="predicted"/>
<accession>A0A157NRB0</accession>
<gene>
    <name evidence="1" type="ORF">SAMEA1982600_01883</name>
</gene>
<dbReference type="AlphaFoldDB" id="A0A157NRB0"/>
<dbReference type="Proteomes" id="UP000077037">
    <property type="component" value="Unassembled WGS sequence"/>
</dbReference>
<dbReference type="SUPFAM" id="SSF140804">
    <property type="entry name" value="YidB-like"/>
    <property type="match status" value="1"/>
</dbReference>
<dbReference type="OrthoDB" id="9795283at2"/>
<organism evidence="1 2">
    <name type="scientific">Bordetella ansorpii</name>
    <dbReference type="NCBI Taxonomy" id="288768"/>
    <lineage>
        <taxon>Bacteria</taxon>
        <taxon>Pseudomonadati</taxon>
        <taxon>Pseudomonadota</taxon>
        <taxon>Betaproteobacteria</taxon>
        <taxon>Burkholderiales</taxon>
        <taxon>Alcaligenaceae</taxon>
        <taxon>Bordetella</taxon>
    </lineage>
</organism>
<sequence length="132" mass="13272">MGLLDSLTGSLGAGDENGLLPIVLKQLARYPGGISGLIADFEKGGLGGIVQSWTGAGDNASVSAQQLDGVLDRGVVDAIAQESGQPRDSVLQSLTGLLPNLVDQATPSGTAEDAKGFDVGSLIGALSQLRRG</sequence>
<evidence type="ECO:0000313" key="1">
    <source>
        <dbReference type="EMBL" id="SAI23748.1"/>
    </source>
</evidence>
<dbReference type="Pfam" id="PF20159">
    <property type="entry name" value="YidB"/>
    <property type="match status" value="1"/>
</dbReference>
<dbReference type="InterPro" id="IPR027405">
    <property type="entry name" value="YidB-like"/>
</dbReference>
<name>A0A157NRB0_9BORD</name>
<reference evidence="1 2" key="1">
    <citation type="submission" date="2016-03" db="EMBL/GenBank/DDBJ databases">
        <authorList>
            <consortium name="Pathogen Informatics"/>
        </authorList>
    </citation>
    <scope>NUCLEOTIDE SEQUENCE [LARGE SCALE GENOMIC DNA]</scope>
    <source>
        <strain evidence="1 2">NCTC13364</strain>
    </source>
</reference>
<dbReference type="Gene3D" id="1.10.10.690">
    <property type="entry name" value="YidB-like"/>
    <property type="match status" value="1"/>
</dbReference>
<dbReference type="RefSeq" id="WP_066410832.1">
    <property type="nucleotide sequence ID" value="NZ_FKBS01000014.1"/>
</dbReference>
<evidence type="ECO:0000313" key="2">
    <source>
        <dbReference type="Proteomes" id="UP000077037"/>
    </source>
</evidence>
<protein>
    <submittedName>
        <fullName evidence="1">Uncharacterized protein conserved in bacteria</fullName>
    </submittedName>
</protein>
<dbReference type="EMBL" id="FKBS01000014">
    <property type="protein sequence ID" value="SAI23748.1"/>
    <property type="molecule type" value="Genomic_DNA"/>
</dbReference>